<dbReference type="EMBL" id="BBYQ01000047">
    <property type="protein sequence ID" value="GAP29022.1"/>
    <property type="molecule type" value="Genomic_DNA"/>
</dbReference>
<evidence type="ECO:0000313" key="5">
    <source>
        <dbReference type="Proteomes" id="UP000180166"/>
    </source>
</evidence>
<gene>
    <name evidence="2" type="ORF">NS506_00118</name>
    <name evidence="3" type="ORF">NSK11_contig00047-0055</name>
</gene>
<dbReference type="Pfam" id="PF12728">
    <property type="entry name" value="HTH_17"/>
    <property type="match status" value="1"/>
</dbReference>
<dbReference type="SUPFAM" id="SSF46955">
    <property type="entry name" value="Putative DNA-binding domain"/>
    <property type="match status" value="1"/>
</dbReference>
<name>A0A0B8NBK2_9NOCA</name>
<dbReference type="InterPro" id="IPR041657">
    <property type="entry name" value="HTH_17"/>
</dbReference>
<reference evidence="2 5" key="3">
    <citation type="submission" date="2016-10" db="EMBL/GenBank/DDBJ databases">
        <title>Genome sequence of Nocardia seriolae strain EM150506, isolated from Anguila japonica.</title>
        <authorList>
            <person name="Han H.-J."/>
        </authorList>
    </citation>
    <scope>NUCLEOTIDE SEQUENCE [LARGE SCALE GENOMIC DNA]</scope>
    <source>
        <strain evidence="2 5">EM150506</strain>
    </source>
</reference>
<feature type="domain" description="Helix-turn-helix" evidence="1">
    <location>
        <begin position="6"/>
        <end position="56"/>
    </location>
</feature>
<reference evidence="4" key="1">
    <citation type="submission" date="2015-07" db="EMBL/GenBank/DDBJ databases">
        <title>Nocardia seriolae U-1 whole genome shotgun sequence.</title>
        <authorList>
            <person name="Imajoh M."/>
            <person name="Fukumoto Y."/>
            <person name="Sukeda M."/>
            <person name="Yamane J."/>
            <person name="Yamasaki K."/>
            <person name="Shimizu M."/>
            <person name="Ohnishi K."/>
            <person name="Oshima S."/>
        </authorList>
    </citation>
    <scope>NUCLEOTIDE SEQUENCE [LARGE SCALE GENOMIC DNA]</scope>
    <source>
        <strain evidence="4">U-1</strain>
    </source>
</reference>
<evidence type="ECO:0000313" key="4">
    <source>
        <dbReference type="Proteomes" id="UP000037179"/>
    </source>
</evidence>
<protein>
    <recommendedName>
        <fullName evidence="1">Helix-turn-helix domain-containing protein</fullName>
    </recommendedName>
</protein>
<reference evidence="3 4" key="2">
    <citation type="journal article" date="2016" name="Genome Announc.">
        <title>Draft Genome Sequence of Erythromycin- and Oxytetracycline-Sensitive Nocardia seriolae Strain U-1 (NBRC 110359).</title>
        <authorList>
            <person name="Imajoh M."/>
            <person name="Sukeda M."/>
            <person name="Shimizu M."/>
            <person name="Yamane J."/>
            <person name="Ohnishi K."/>
            <person name="Oshima S."/>
        </authorList>
    </citation>
    <scope>NUCLEOTIDE SEQUENCE [LARGE SCALE GENOMIC DNA]</scope>
    <source>
        <strain evidence="3 4">U-1</strain>
    </source>
</reference>
<dbReference type="InterPro" id="IPR009061">
    <property type="entry name" value="DNA-bd_dom_put_sf"/>
</dbReference>
<evidence type="ECO:0000259" key="1">
    <source>
        <dbReference type="Pfam" id="PF12728"/>
    </source>
</evidence>
<sequence>MDHDRYLTAKDCEELTGIPESTWRYWAHIGSGPTSFKLGRRRVWRESVILAWIAEQEAATSSDGAA</sequence>
<accession>A0A0B8NBK2</accession>
<dbReference type="KEGG" id="nsr:NS506_00118"/>
<dbReference type="AlphaFoldDB" id="A0A0B8NBK2"/>
<dbReference type="Proteomes" id="UP000180166">
    <property type="component" value="Chromosome"/>
</dbReference>
<proteinExistence type="predicted"/>
<evidence type="ECO:0000313" key="3">
    <source>
        <dbReference type="EMBL" id="GAP29022.1"/>
    </source>
</evidence>
<dbReference type="OrthoDB" id="4330189at2"/>
<dbReference type="Proteomes" id="UP000037179">
    <property type="component" value="Unassembled WGS sequence"/>
</dbReference>
<dbReference type="EMBL" id="CP017839">
    <property type="protein sequence ID" value="APA94205.1"/>
    <property type="molecule type" value="Genomic_DNA"/>
</dbReference>
<dbReference type="GeneID" id="93371991"/>
<evidence type="ECO:0000313" key="2">
    <source>
        <dbReference type="EMBL" id="APA94205.1"/>
    </source>
</evidence>
<keyword evidence="4" id="KW-1185">Reference proteome</keyword>
<organism evidence="3 4">
    <name type="scientific">Nocardia seriolae</name>
    <dbReference type="NCBI Taxonomy" id="37332"/>
    <lineage>
        <taxon>Bacteria</taxon>
        <taxon>Bacillati</taxon>
        <taxon>Actinomycetota</taxon>
        <taxon>Actinomycetes</taxon>
        <taxon>Mycobacteriales</taxon>
        <taxon>Nocardiaceae</taxon>
        <taxon>Nocardia</taxon>
    </lineage>
</organism>
<dbReference type="RefSeq" id="WP_033087792.1">
    <property type="nucleotide sequence ID" value="NZ_AP017900.1"/>
</dbReference>